<proteinExistence type="predicted"/>
<dbReference type="AlphaFoldDB" id="A0A4Y8PHN3"/>
<keyword evidence="1" id="KW-0812">Transmembrane</keyword>
<dbReference type="OrthoDB" id="9769532at2"/>
<keyword evidence="1" id="KW-0472">Membrane</keyword>
<reference evidence="2 3" key="1">
    <citation type="submission" date="2016-05" db="EMBL/GenBank/DDBJ databases">
        <title>Diversity and Homogeneity among Thermoacidophilic Verrucomicrobia Methanotrophs Linked with Geographical Origin.</title>
        <authorList>
            <person name="Erikstad H.-A."/>
            <person name="Smestad N.B."/>
            <person name="Ceballos R.M."/>
            <person name="Birkeland N.-K."/>
        </authorList>
    </citation>
    <scope>NUCLEOTIDE SEQUENCE [LARGE SCALE GENOMIC DNA]</scope>
    <source>
        <strain evidence="2 3">Phi</strain>
    </source>
</reference>
<keyword evidence="3" id="KW-1185">Reference proteome</keyword>
<feature type="transmembrane region" description="Helical" evidence="1">
    <location>
        <begin position="39"/>
        <end position="58"/>
    </location>
</feature>
<comment type="caution">
    <text evidence="2">The sequence shown here is derived from an EMBL/GenBank/DDBJ whole genome shotgun (WGS) entry which is preliminary data.</text>
</comment>
<evidence type="ECO:0000256" key="1">
    <source>
        <dbReference type="SAM" id="Phobius"/>
    </source>
</evidence>
<feature type="transmembrane region" description="Helical" evidence="1">
    <location>
        <begin position="12"/>
        <end position="33"/>
    </location>
</feature>
<protein>
    <submittedName>
        <fullName evidence="2">Uncharacterized protein</fullName>
    </submittedName>
</protein>
<feature type="transmembrane region" description="Helical" evidence="1">
    <location>
        <begin position="147"/>
        <end position="167"/>
    </location>
</feature>
<evidence type="ECO:0000313" key="3">
    <source>
        <dbReference type="Proteomes" id="UP000297713"/>
    </source>
</evidence>
<feature type="transmembrane region" description="Helical" evidence="1">
    <location>
        <begin position="107"/>
        <end position="126"/>
    </location>
</feature>
<accession>A0A4Y8PHN3</accession>
<feature type="transmembrane region" description="Helical" evidence="1">
    <location>
        <begin position="252"/>
        <end position="273"/>
    </location>
</feature>
<name>A0A4Y8PHN3_9BACT</name>
<dbReference type="RefSeq" id="WP_134439015.1">
    <property type="nucleotide sequence ID" value="NZ_LXQC01000013.1"/>
</dbReference>
<dbReference type="EMBL" id="LXQC01000013">
    <property type="protein sequence ID" value="TFE72955.1"/>
    <property type="molecule type" value="Genomic_DNA"/>
</dbReference>
<organism evidence="2 3">
    <name type="scientific">Methylacidiphilum caldifontis</name>
    <dbReference type="NCBI Taxonomy" id="2795386"/>
    <lineage>
        <taxon>Bacteria</taxon>
        <taxon>Pseudomonadati</taxon>
        <taxon>Verrucomicrobiota</taxon>
        <taxon>Methylacidiphilae</taxon>
        <taxon>Methylacidiphilales</taxon>
        <taxon>Methylacidiphilaceae</taxon>
        <taxon>Methylacidiphilum (ex Ratnadevi et al. 2023)</taxon>
    </lineage>
</organism>
<feature type="transmembrane region" description="Helical" evidence="1">
    <location>
        <begin position="70"/>
        <end position="87"/>
    </location>
</feature>
<feature type="transmembrane region" description="Helical" evidence="1">
    <location>
        <begin position="173"/>
        <end position="192"/>
    </location>
</feature>
<dbReference type="Proteomes" id="UP000297713">
    <property type="component" value="Unassembled WGS sequence"/>
</dbReference>
<evidence type="ECO:0000313" key="2">
    <source>
        <dbReference type="EMBL" id="TFE72955.1"/>
    </source>
</evidence>
<gene>
    <name evidence="2" type="ORF">A7Q10_03590</name>
</gene>
<keyword evidence="1" id="KW-1133">Transmembrane helix</keyword>
<sequence length="281" mass="32968">MKSYSVQTQAYLGLHFYIGIGLLSFSWIANLLIEGARTHYLFFFIWLGYILTVDGLIVMRKGDSPLTRMGLTYLFLFLLSIPFWWLFEGINLRIQNWEYMGSHKFGPVSYFLFASLSFSTVIPAVLTTAEWVRQWRWIDGLKKRKPIFIGYKKLVAFIGLLCLVLLFSFPKVFYPLCWIFLFFLTEPLNAVLRKRSILFGDLQRGDWRGVVSLGIGVLICGLCWETWNWKSDPKWVYHIPYLGFFPIFEMPILGYLGYLPFALELFSFTTLFWKGRLPIEL</sequence>
<feature type="transmembrane region" description="Helical" evidence="1">
    <location>
        <begin position="207"/>
        <end position="227"/>
    </location>
</feature>